<protein>
    <recommendedName>
        <fullName evidence="1">Stage 0 sporulation protein A homolog</fullName>
    </recommendedName>
</protein>
<dbReference type="PROSITE" id="PS50930">
    <property type="entry name" value="HTH_LYTTR"/>
    <property type="match status" value="1"/>
</dbReference>
<evidence type="ECO:0000256" key="3">
    <source>
        <dbReference type="PROSITE-ProRule" id="PRU00169"/>
    </source>
</evidence>
<evidence type="ECO:0000259" key="4">
    <source>
        <dbReference type="PROSITE" id="PS50110"/>
    </source>
</evidence>
<dbReference type="InterPro" id="IPR046947">
    <property type="entry name" value="LytR-like"/>
</dbReference>
<dbReference type="AlphaFoldDB" id="A0A6L8T6E7"/>
<dbReference type="GO" id="GO:0000156">
    <property type="term" value="F:phosphorelay response regulator activity"/>
    <property type="evidence" value="ECO:0007669"/>
    <property type="project" value="InterPro"/>
</dbReference>
<dbReference type="PANTHER" id="PTHR37299:SF1">
    <property type="entry name" value="STAGE 0 SPORULATION PROTEIN A HOMOLOG"/>
    <property type="match status" value="1"/>
</dbReference>
<organism evidence="6 7">
    <name type="scientific">Blautia wexlerae</name>
    <dbReference type="NCBI Taxonomy" id="418240"/>
    <lineage>
        <taxon>Bacteria</taxon>
        <taxon>Bacillati</taxon>
        <taxon>Bacillota</taxon>
        <taxon>Clostridia</taxon>
        <taxon>Lachnospirales</taxon>
        <taxon>Lachnospiraceae</taxon>
        <taxon>Blautia</taxon>
    </lineage>
</organism>
<dbReference type="InterPro" id="IPR007492">
    <property type="entry name" value="LytTR_DNA-bd_dom"/>
</dbReference>
<dbReference type="EMBL" id="WWVQ01000071">
    <property type="protein sequence ID" value="MZL35104.1"/>
    <property type="molecule type" value="Genomic_DNA"/>
</dbReference>
<sequence>MLHIALCDDNPASIEILEKYFDILNDSTIDYDVYFSAEELYRYKLNNELTYDIYILDIEMQGMNGLELAKTIRTNEPNALIIFLTSYSEYVFDVFEVITFDFLLKPITFKRFQKVLQKASTYLNMNKKLFSFSYCKKNFSIPCSEIMYIDKSGRKAFLHTPKSTYTLNMTLSNILTHVDPNLFGKIRSSCIVNLEYVQEVVRDELLLKNGESLFVSRNYRHTIKSQHLNFIRNHF</sequence>
<feature type="domain" description="Response regulatory" evidence="4">
    <location>
        <begin position="3"/>
        <end position="120"/>
    </location>
</feature>
<feature type="domain" description="HTH LytTR-type" evidence="5">
    <location>
        <begin position="130"/>
        <end position="229"/>
    </location>
</feature>
<keyword evidence="3" id="KW-0597">Phosphoprotein</keyword>
<accession>A0A6L8T6E7</accession>
<comment type="caution">
    <text evidence="6">The sequence shown here is derived from an EMBL/GenBank/DDBJ whole genome shotgun (WGS) entry which is preliminary data.</text>
</comment>
<dbReference type="GO" id="GO:0003677">
    <property type="term" value="F:DNA binding"/>
    <property type="evidence" value="ECO:0007669"/>
    <property type="project" value="InterPro"/>
</dbReference>
<dbReference type="RefSeq" id="WP_161234285.1">
    <property type="nucleotide sequence ID" value="NZ_AP031426.1"/>
</dbReference>
<dbReference type="Pfam" id="PF04397">
    <property type="entry name" value="LytTR"/>
    <property type="match status" value="1"/>
</dbReference>
<name>A0A6L8T6E7_9FIRM</name>
<dbReference type="InterPro" id="IPR001789">
    <property type="entry name" value="Sig_transdc_resp-reg_receiver"/>
</dbReference>
<evidence type="ECO:0000256" key="1">
    <source>
        <dbReference type="ARBA" id="ARBA00018672"/>
    </source>
</evidence>
<dbReference type="Gene3D" id="2.40.50.1020">
    <property type="entry name" value="LytTr DNA-binding domain"/>
    <property type="match status" value="1"/>
</dbReference>
<dbReference type="SMART" id="SM00850">
    <property type="entry name" value="LytTR"/>
    <property type="match status" value="1"/>
</dbReference>
<dbReference type="SMART" id="SM00448">
    <property type="entry name" value="REC"/>
    <property type="match status" value="1"/>
</dbReference>
<dbReference type="Pfam" id="PF00072">
    <property type="entry name" value="Response_reg"/>
    <property type="match status" value="1"/>
</dbReference>
<evidence type="ECO:0000259" key="5">
    <source>
        <dbReference type="PROSITE" id="PS50930"/>
    </source>
</evidence>
<reference evidence="6 7" key="1">
    <citation type="journal article" date="2019" name="Nat. Med.">
        <title>A library of human gut bacterial isolates paired with longitudinal multiomics data enables mechanistic microbiome research.</title>
        <authorList>
            <person name="Poyet M."/>
            <person name="Groussin M."/>
            <person name="Gibbons S.M."/>
            <person name="Avila-Pacheco J."/>
            <person name="Jiang X."/>
            <person name="Kearney S.M."/>
            <person name="Perrotta A.R."/>
            <person name="Berdy B."/>
            <person name="Zhao S."/>
            <person name="Lieberman T.D."/>
            <person name="Swanson P.K."/>
            <person name="Smith M."/>
            <person name="Roesemann S."/>
            <person name="Alexander J.E."/>
            <person name="Rich S.A."/>
            <person name="Livny J."/>
            <person name="Vlamakis H."/>
            <person name="Clish C."/>
            <person name="Bullock K."/>
            <person name="Deik A."/>
            <person name="Scott J."/>
            <person name="Pierce K.A."/>
            <person name="Xavier R.J."/>
            <person name="Alm E.J."/>
        </authorList>
    </citation>
    <scope>NUCLEOTIDE SEQUENCE [LARGE SCALE GENOMIC DNA]</scope>
    <source>
        <strain evidence="6 7">BIOML-A1</strain>
    </source>
</reference>
<dbReference type="Proteomes" id="UP000477285">
    <property type="component" value="Unassembled WGS sequence"/>
</dbReference>
<dbReference type="PANTHER" id="PTHR37299">
    <property type="entry name" value="TRANSCRIPTIONAL REGULATOR-RELATED"/>
    <property type="match status" value="1"/>
</dbReference>
<comment type="function">
    <text evidence="2">May play the central regulatory role in sporulation. It may be an element of the effector pathway responsible for the activation of sporulation genes in response to nutritional stress. Spo0A may act in concert with spo0H (a sigma factor) to control the expression of some genes that are critical to the sporulation process.</text>
</comment>
<feature type="modified residue" description="4-aspartylphosphate" evidence="3">
    <location>
        <position position="57"/>
    </location>
</feature>
<dbReference type="InterPro" id="IPR011006">
    <property type="entry name" value="CheY-like_superfamily"/>
</dbReference>
<dbReference type="Gene3D" id="3.40.50.2300">
    <property type="match status" value="1"/>
</dbReference>
<proteinExistence type="predicted"/>
<dbReference type="PROSITE" id="PS50110">
    <property type="entry name" value="RESPONSE_REGULATORY"/>
    <property type="match status" value="1"/>
</dbReference>
<evidence type="ECO:0000256" key="2">
    <source>
        <dbReference type="ARBA" id="ARBA00024867"/>
    </source>
</evidence>
<gene>
    <name evidence="6" type="ORF">GT728_18445</name>
</gene>
<evidence type="ECO:0000313" key="7">
    <source>
        <dbReference type="Proteomes" id="UP000477285"/>
    </source>
</evidence>
<evidence type="ECO:0000313" key="6">
    <source>
        <dbReference type="EMBL" id="MZL35104.1"/>
    </source>
</evidence>
<dbReference type="SUPFAM" id="SSF52172">
    <property type="entry name" value="CheY-like"/>
    <property type="match status" value="1"/>
</dbReference>